<dbReference type="GO" id="GO:0000287">
    <property type="term" value="F:magnesium ion binding"/>
    <property type="evidence" value="ECO:0007669"/>
    <property type="project" value="TreeGrafter"/>
</dbReference>
<name>A0A9P6DHH6_PLEER</name>
<keyword evidence="3 6" id="KW-1133">Transmembrane helix</keyword>
<proteinExistence type="predicted"/>
<gene>
    <name evidence="7" type="ORF">BDN71DRAFT_1543225</name>
</gene>
<dbReference type="PANTHER" id="PTHR46494">
    <property type="entry name" value="CORA FAMILY METAL ION TRANSPORTER (EUROFUNG)"/>
    <property type="match status" value="1"/>
</dbReference>
<dbReference type="InterPro" id="IPR045863">
    <property type="entry name" value="CorA_TM1_TM2"/>
</dbReference>
<keyword evidence="2 6" id="KW-0812">Transmembrane</keyword>
<dbReference type="AlphaFoldDB" id="A0A9P6DHH6"/>
<feature type="region of interest" description="Disordered" evidence="5">
    <location>
        <begin position="198"/>
        <end position="232"/>
    </location>
</feature>
<evidence type="ECO:0000256" key="3">
    <source>
        <dbReference type="ARBA" id="ARBA00022989"/>
    </source>
</evidence>
<dbReference type="GO" id="GO:0005886">
    <property type="term" value="C:plasma membrane"/>
    <property type="evidence" value="ECO:0007669"/>
    <property type="project" value="UniProtKB-SubCell"/>
</dbReference>
<dbReference type="SUPFAM" id="SSF144083">
    <property type="entry name" value="Magnesium transport protein CorA, transmembrane region"/>
    <property type="match status" value="1"/>
</dbReference>
<evidence type="ECO:0000256" key="2">
    <source>
        <dbReference type="ARBA" id="ARBA00022692"/>
    </source>
</evidence>
<evidence type="ECO:0000313" key="8">
    <source>
        <dbReference type="Proteomes" id="UP000807025"/>
    </source>
</evidence>
<accession>A0A9P6DHH6</accession>
<keyword evidence="8" id="KW-1185">Reference proteome</keyword>
<feature type="compositionally biased region" description="Polar residues" evidence="5">
    <location>
        <begin position="219"/>
        <end position="232"/>
    </location>
</feature>
<reference evidence="7" key="1">
    <citation type="submission" date="2020-11" db="EMBL/GenBank/DDBJ databases">
        <authorList>
            <consortium name="DOE Joint Genome Institute"/>
            <person name="Ahrendt S."/>
            <person name="Riley R."/>
            <person name="Andreopoulos W."/>
            <person name="Labutti K."/>
            <person name="Pangilinan J."/>
            <person name="Ruiz-Duenas F.J."/>
            <person name="Barrasa J.M."/>
            <person name="Sanchez-Garcia M."/>
            <person name="Camarero S."/>
            <person name="Miyauchi S."/>
            <person name="Serrano A."/>
            <person name="Linde D."/>
            <person name="Babiker R."/>
            <person name="Drula E."/>
            <person name="Ayuso-Fernandez I."/>
            <person name="Pacheco R."/>
            <person name="Padilla G."/>
            <person name="Ferreira P."/>
            <person name="Barriuso J."/>
            <person name="Kellner H."/>
            <person name="Castanera R."/>
            <person name="Alfaro M."/>
            <person name="Ramirez L."/>
            <person name="Pisabarro A.G."/>
            <person name="Kuo A."/>
            <person name="Tritt A."/>
            <person name="Lipzen A."/>
            <person name="He G."/>
            <person name="Yan M."/>
            <person name="Ng V."/>
            <person name="Cullen D."/>
            <person name="Martin F."/>
            <person name="Rosso M.-N."/>
            <person name="Henrissat B."/>
            <person name="Hibbett D."/>
            <person name="Martinez A.T."/>
            <person name="Grigoriev I.V."/>
        </authorList>
    </citation>
    <scope>NUCLEOTIDE SEQUENCE</scope>
    <source>
        <strain evidence="7">ATCC 90797</strain>
    </source>
</reference>
<dbReference type="GO" id="GO:0015087">
    <property type="term" value="F:cobalt ion transmembrane transporter activity"/>
    <property type="evidence" value="ECO:0007669"/>
    <property type="project" value="TreeGrafter"/>
</dbReference>
<evidence type="ECO:0000313" key="7">
    <source>
        <dbReference type="EMBL" id="KAF9497468.1"/>
    </source>
</evidence>
<protein>
    <submittedName>
        <fullName evidence="7">Uncharacterized protein</fullName>
    </submittedName>
</protein>
<dbReference type="Pfam" id="PF01544">
    <property type="entry name" value="CorA"/>
    <property type="match status" value="1"/>
</dbReference>
<dbReference type="InterPro" id="IPR002523">
    <property type="entry name" value="MgTranspt_CorA/ZnTranspt_ZntB"/>
</dbReference>
<dbReference type="PANTHER" id="PTHR46494:SF1">
    <property type="entry name" value="CORA FAMILY METAL ION TRANSPORTER (EUROFUNG)"/>
    <property type="match status" value="1"/>
</dbReference>
<organism evidence="7 8">
    <name type="scientific">Pleurotus eryngii</name>
    <name type="common">Boletus of the steppes</name>
    <dbReference type="NCBI Taxonomy" id="5323"/>
    <lineage>
        <taxon>Eukaryota</taxon>
        <taxon>Fungi</taxon>
        <taxon>Dikarya</taxon>
        <taxon>Basidiomycota</taxon>
        <taxon>Agaricomycotina</taxon>
        <taxon>Agaricomycetes</taxon>
        <taxon>Agaricomycetidae</taxon>
        <taxon>Agaricales</taxon>
        <taxon>Pleurotineae</taxon>
        <taxon>Pleurotaceae</taxon>
        <taxon>Pleurotus</taxon>
    </lineage>
</organism>
<comment type="caution">
    <text evidence="7">The sequence shown here is derived from an EMBL/GenBank/DDBJ whole genome shotgun (WGS) entry which is preliminary data.</text>
</comment>
<dbReference type="Proteomes" id="UP000807025">
    <property type="component" value="Unassembled WGS sequence"/>
</dbReference>
<comment type="subcellular location">
    <subcellularLocation>
        <location evidence="1">Cell membrane</location>
        <topology evidence="1">Multi-pass membrane protein</topology>
    </subcellularLocation>
</comment>
<evidence type="ECO:0000256" key="4">
    <source>
        <dbReference type="ARBA" id="ARBA00023136"/>
    </source>
</evidence>
<dbReference type="GO" id="GO:0015095">
    <property type="term" value="F:magnesium ion transmembrane transporter activity"/>
    <property type="evidence" value="ECO:0007669"/>
    <property type="project" value="TreeGrafter"/>
</dbReference>
<evidence type="ECO:0000256" key="6">
    <source>
        <dbReference type="SAM" id="Phobius"/>
    </source>
</evidence>
<feature type="transmembrane region" description="Helical" evidence="6">
    <location>
        <begin position="507"/>
        <end position="528"/>
    </location>
</feature>
<dbReference type="OrthoDB" id="3231000at2759"/>
<feature type="region of interest" description="Disordered" evidence="5">
    <location>
        <begin position="1"/>
        <end position="22"/>
    </location>
</feature>
<evidence type="ECO:0000256" key="5">
    <source>
        <dbReference type="SAM" id="MobiDB-lite"/>
    </source>
</evidence>
<evidence type="ECO:0000256" key="1">
    <source>
        <dbReference type="ARBA" id="ARBA00004651"/>
    </source>
</evidence>
<sequence length="580" mass="66608">MKNIPNRVPAPSHRHAAPSGPWPWMDLGTPILPDQLKSERPPVPPPCDHVDCEGKCWVNYPASRFPNWMENQVRRAKIADAIKSYDRSKDCVLYIVDTDTYGLFHGRNEVTVTEEKKEDFWNIWLRSKREEGVRTRCLFVENMTGPVLQMLGARYNIEPFFFSSSINWIPARYQEEVRPKRGDHITISLTFLTTAPNPLKNHRTRRQGTGRSIDPTFYDSVTATPKTSRTSLDSAPFNEQVIDTQAPLAVRTIDGEHRILLLDLLAVHFVRDAESSTIISYHPNLEQTEEGTGARHLSRRIRLAGQSVYWQNLFSKSPDPTFVLVTYLWHALYAWDEALETLYQYVCYLETQVINTSDMGMTRELHIIRAHHLHYSSLLKDFAKTVHFVSTTSNPAMDAESVTDEERENSKQWLKTECDNLMSQIERLQKGRKMQDQRLKNVMNLVFSSVNIADSRRMQSLTQAAVKDSAAMKQIAYLTMIFLPASFLATVFGMNVHEVTDGGRETVPHYVAGALVLTFATIWIIMAFQSDLSDDERATTVMHRLAWPYFWAKKTIKGMRKRRADSAISRNDTHPMSYED</sequence>
<dbReference type="GO" id="GO:0050897">
    <property type="term" value="F:cobalt ion binding"/>
    <property type="evidence" value="ECO:0007669"/>
    <property type="project" value="TreeGrafter"/>
</dbReference>
<dbReference type="EMBL" id="MU154543">
    <property type="protein sequence ID" value="KAF9497468.1"/>
    <property type="molecule type" value="Genomic_DNA"/>
</dbReference>
<dbReference type="Gene3D" id="1.20.58.340">
    <property type="entry name" value="Magnesium transport protein CorA, transmembrane region"/>
    <property type="match status" value="1"/>
</dbReference>
<feature type="transmembrane region" description="Helical" evidence="6">
    <location>
        <begin position="475"/>
        <end position="495"/>
    </location>
</feature>
<keyword evidence="4 6" id="KW-0472">Membrane</keyword>